<evidence type="ECO:0008006" key="3">
    <source>
        <dbReference type="Google" id="ProtNLM"/>
    </source>
</evidence>
<comment type="caution">
    <text evidence="1">The sequence shown here is derived from an EMBL/GenBank/DDBJ whole genome shotgun (WGS) entry which is preliminary data.</text>
</comment>
<accession>A0ABS4HSF9</accession>
<sequence>MRVSSKFLTISMLQSFIMKISEPASESNQPLNDFKAILLTNLGQIEAEKITLDTPESHVRNDNGKVTIDLSFIATMKGNYLDQEKKKDEQFELIGDGSTVTLENATLILASNPNIQQHYHQLVLFSDQIIGFSITNKMG</sequence>
<protein>
    <recommendedName>
        <fullName evidence="3">DUF2577 domain-containing protein</fullName>
    </recommendedName>
</protein>
<gene>
    <name evidence="1" type="ORF">J2Z65_000525</name>
</gene>
<proteinExistence type="predicted"/>
<name>A0ABS4HSF9_9BACL</name>
<dbReference type="EMBL" id="JAGGKV010000001">
    <property type="protein sequence ID" value="MBP1961331.1"/>
    <property type="molecule type" value="Genomic_DNA"/>
</dbReference>
<dbReference type="Proteomes" id="UP001519344">
    <property type="component" value="Unassembled WGS sequence"/>
</dbReference>
<evidence type="ECO:0000313" key="2">
    <source>
        <dbReference type="Proteomes" id="UP001519344"/>
    </source>
</evidence>
<reference evidence="1 2" key="1">
    <citation type="submission" date="2021-03" db="EMBL/GenBank/DDBJ databases">
        <title>Genomic Encyclopedia of Type Strains, Phase IV (KMG-IV): sequencing the most valuable type-strain genomes for metagenomic binning, comparative biology and taxonomic classification.</title>
        <authorList>
            <person name="Goeker M."/>
        </authorList>
    </citation>
    <scope>NUCLEOTIDE SEQUENCE [LARGE SCALE GENOMIC DNA]</scope>
    <source>
        <strain evidence="1 2">DSM 24950</strain>
    </source>
</reference>
<keyword evidence="2" id="KW-1185">Reference proteome</keyword>
<dbReference type="RefSeq" id="WP_167063884.1">
    <property type="nucleotide sequence ID" value="NZ_JAAOZR010000031.1"/>
</dbReference>
<evidence type="ECO:0000313" key="1">
    <source>
        <dbReference type="EMBL" id="MBP1961331.1"/>
    </source>
</evidence>
<organism evidence="1 2">
    <name type="scientific">Paenibacillus aceris</name>
    <dbReference type="NCBI Taxonomy" id="869555"/>
    <lineage>
        <taxon>Bacteria</taxon>
        <taxon>Bacillati</taxon>
        <taxon>Bacillota</taxon>
        <taxon>Bacilli</taxon>
        <taxon>Bacillales</taxon>
        <taxon>Paenibacillaceae</taxon>
        <taxon>Paenibacillus</taxon>
    </lineage>
</organism>